<dbReference type="Proteomes" id="UP001371218">
    <property type="component" value="Unassembled WGS sequence"/>
</dbReference>
<evidence type="ECO:0000313" key="2">
    <source>
        <dbReference type="Proteomes" id="UP001371218"/>
    </source>
</evidence>
<evidence type="ECO:0000313" key="1">
    <source>
        <dbReference type="EMBL" id="MEK8029698.1"/>
    </source>
</evidence>
<sequence length="448" mass="45942">MTAVASAPAATETAPWTCPFCPLLCDDLSVASAATAPGSRPAGLALRGGTCAKAQQGLDEWSRCRTAATPVGPSVRGQPASLEAAVAEAARLLAASAQPLIGGLGTEVAGARALYRLACDIGAICDAGSGRQLMHTLRPLQDHGGFTTTLAEVRTRADLIVAVGGWPTRHAPRWLQRIGAEDRAPASHASAPARQWVLLGGTPDDVAAAQQAGHLHVEPIGTGLDLFTLVAQLGALVGGRAVRDLPPGLAELGPRLAAARYAVFIGATADLPAQGALIVEGLYRCVGQLNQRSRAAAMWLGGGEGASTVNQTFTWLSGLPLRSRYGPAGIEHDPQRFDAQRLMADGAVDALLWVSSLGTRAPEWPDALPAIVLGHPAMAEAIAQTSAPQGGDTVFIPVAVPGIGSAGHLFRTDGSVMLPLFAAEAPSLPGVAQVVEMLRAALPQAGRP</sequence>
<name>A0ABU9BME3_9BURK</name>
<dbReference type="EMBL" id="JBBUTG010000001">
    <property type="protein sequence ID" value="MEK8029698.1"/>
    <property type="molecule type" value="Genomic_DNA"/>
</dbReference>
<reference evidence="1 2" key="1">
    <citation type="submission" date="2024-04" db="EMBL/GenBank/DDBJ databases">
        <title>Novel species of the genus Ideonella isolated from streams.</title>
        <authorList>
            <person name="Lu H."/>
        </authorList>
    </citation>
    <scope>NUCLEOTIDE SEQUENCE [LARGE SCALE GENOMIC DNA]</scope>
    <source>
        <strain evidence="1 2">DXS29W</strain>
    </source>
</reference>
<dbReference type="RefSeq" id="WP_341424031.1">
    <property type="nucleotide sequence ID" value="NZ_JBBUTG010000001.1"/>
</dbReference>
<dbReference type="SUPFAM" id="SSF53706">
    <property type="entry name" value="Formate dehydrogenase/DMSO reductase, domains 1-3"/>
    <property type="match status" value="1"/>
</dbReference>
<proteinExistence type="predicted"/>
<keyword evidence="2" id="KW-1185">Reference proteome</keyword>
<accession>A0ABU9BME3</accession>
<organism evidence="1 2">
    <name type="scientific">Ideonella lacteola</name>
    <dbReference type="NCBI Taxonomy" id="2984193"/>
    <lineage>
        <taxon>Bacteria</taxon>
        <taxon>Pseudomonadati</taxon>
        <taxon>Pseudomonadota</taxon>
        <taxon>Betaproteobacteria</taxon>
        <taxon>Burkholderiales</taxon>
        <taxon>Sphaerotilaceae</taxon>
        <taxon>Ideonella</taxon>
    </lineage>
</organism>
<gene>
    <name evidence="1" type="ORF">AACH06_02600</name>
</gene>
<protein>
    <submittedName>
        <fullName evidence="1">Formylmethanofuran dehydrogenase</fullName>
    </submittedName>
</protein>
<comment type="caution">
    <text evidence="1">The sequence shown here is derived from an EMBL/GenBank/DDBJ whole genome shotgun (WGS) entry which is preliminary data.</text>
</comment>